<feature type="transmembrane region" description="Helical" evidence="1">
    <location>
        <begin position="209"/>
        <end position="228"/>
    </location>
</feature>
<organism evidence="2 3">
    <name type="scientific">Kribbella sancticallisti</name>
    <dbReference type="NCBI Taxonomy" id="460087"/>
    <lineage>
        <taxon>Bacteria</taxon>
        <taxon>Bacillati</taxon>
        <taxon>Actinomycetota</taxon>
        <taxon>Actinomycetes</taxon>
        <taxon>Propionibacteriales</taxon>
        <taxon>Kribbellaceae</taxon>
        <taxon>Kribbella</taxon>
    </lineage>
</organism>
<dbReference type="EMBL" id="BAAAOS010000009">
    <property type="protein sequence ID" value="GAA1560987.1"/>
    <property type="molecule type" value="Genomic_DNA"/>
</dbReference>
<sequence length="341" mass="34503">MSTEQATVEERRRPPVVVVVTLLTAVLTVLLIAFAWPAARSEPRDLPLAVAGPPQAVAQVQGSLEQAMPGGFEITAVADRAAAVRAVEDREVYGAIVLDPQAPEVLTASAGGPAVAQILTQMSSRLAGPDAQPKVTDVVPLPTDDPRGAGLAAGALPLVLGGILAAALLTQLVKAGSRRVVGAVSFAITGALALAAVLQFWLGSLEGNYFANAGVIALSIGAISLTLLGLEWLLGAAGLGLGAATMMLLGNPFSGLTSAPEMLPSGWGDLGQLLPPGAVGTALRSVSFFDGAGAGRPFLVLGIWLALGLTLCAFGALRGRGQRGSGQRAIHARQEASPVTV</sequence>
<protein>
    <recommendedName>
        <fullName evidence="4">ABC transporter permease</fullName>
    </recommendedName>
</protein>
<feature type="transmembrane region" description="Helical" evidence="1">
    <location>
        <begin position="298"/>
        <end position="317"/>
    </location>
</feature>
<evidence type="ECO:0000256" key="1">
    <source>
        <dbReference type="SAM" id="Phobius"/>
    </source>
</evidence>
<keyword evidence="3" id="KW-1185">Reference proteome</keyword>
<evidence type="ECO:0008006" key="4">
    <source>
        <dbReference type="Google" id="ProtNLM"/>
    </source>
</evidence>
<evidence type="ECO:0000313" key="2">
    <source>
        <dbReference type="EMBL" id="GAA1560987.1"/>
    </source>
</evidence>
<feature type="transmembrane region" description="Helical" evidence="1">
    <location>
        <begin position="16"/>
        <end position="39"/>
    </location>
</feature>
<name>A0ABP4NID8_9ACTN</name>
<feature type="transmembrane region" description="Helical" evidence="1">
    <location>
        <begin position="149"/>
        <end position="169"/>
    </location>
</feature>
<comment type="caution">
    <text evidence="2">The sequence shown here is derived from an EMBL/GenBank/DDBJ whole genome shotgun (WGS) entry which is preliminary data.</text>
</comment>
<evidence type="ECO:0000313" key="3">
    <source>
        <dbReference type="Proteomes" id="UP001500393"/>
    </source>
</evidence>
<keyword evidence="1" id="KW-1133">Transmembrane helix</keyword>
<gene>
    <name evidence="2" type="ORF">GCM10009789_12820</name>
</gene>
<accession>A0ABP4NID8</accession>
<proteinExistence type="predicted"/>
<feature type="transmembrane region" description="Helical" evidence="1">
    <location>
        <begin position="233"/>
        <end position="253"/>
    </location>
</feature>
<dbReference type="RefSeq" id="WP_344210791.1">
    <property type="nucleotide sequence ID" value="NZ_BAAAOS010000009.1"/>
</dbReference>
<keyword evidence="1" id="KW-0812">Transmembrane</keyword>
<dbReference type="Proteomes" id="UP001500393">
    <property type="component" value="Unassembled WGS sequence"/>
</dbReference>
<reference evidence="3" key="1">
    <citation type="journal article" date="2019" name="Int. J. Syst. Evol. Microbiol.">
        <title>The Global Catalogue of Microorganisms (GCM) 10K type strain sequencing project: providing services to taxonomists for standard genome sequencing and annotation.</title>
        <authorList>
            <consortium name="The Broad Institute Genomics Platform"/>
            <consortium name="The Broad Institute Genome Sequencing Center for Infectious Disease"/>
            <person name="Wu L."/>
            <person name="Ma J."/>
        </authorList>
    </citation>
    <scope>NUCLEOTIDE SEQUENCE [LARGE SCALE GENOMIC DNA]</scope>
    <source>
        <strain evidence="3">JCM 14969</strain>
    </source>
</reference>
<feature type="transmembrane region" description="Helical" evidence="1">
    <location>
        <begin position="181"/>
        <end position="203"/>
    </location>
</feature>
<keyword evidence="1" id="KW-0472">Membrane</keyword>